<accession>A0A5N5QGX9</accession>
<dbReference type="Proteomes" id="UP000383932">
    <property type="component" value="Unassembled WGS sequence"/>
</dbReference>
<feature type="region of interest" description="Disordered" evidence="1">
    <location>
        <begin position="269"/>
        <end position="297"/>
    </location>
</feature>
<feature type="compositionally biased region" description="Low complexity" evidence="1">
    <location>
        <begin position="272"/>
        <end position="287"/>
    </location>
</feature>
<feature type="region of interest" description="Disordered" evidence="1">
    <location>
        <begin position="380"/>
        <end position="460"/>
    </location>
</feature>
<gene>
    <name evidence="2" type="ORF">CTheo_5819</name>
</gene>
<dbReference type="EMBL" id="SSOP01000148">
    <property type="protein sequence ID" value="KAB5590728.1"/>
    <property type="molecule type" value="Genomic_DNA"/>
</dbReference>
<sequence>MLRCWELDALDRTWSRSQKITPAEATLWAARQLSGLKQRDGGEAPIMVAISLLPSRGNGARWFPHSGHLGTTIAAAATALTHPGLSPVKLEGVVRTQLEDDGKPVQATALSVAVRCYEARNGRLGAVRTHVLVEQAATLWTAEDGAALGALERAFRIVLPVDTAGSSTFHLQDYRVYWRIEAGESHADGRRVLIPAAIHLVGGSRQTRAFDVNLVRYNKPKTPQPPPGRWLQVPRHAVAPLAPIPVAVSIHAVRASFALERRIEFMHPTPDSSATHLPSPSSTTALLPSPPRSPHKSLDAVLATADADSSLAAVLQLPAPKSGAHWGVGETMHGDLARIRFFIYLKDSVHSCQEEITVVPIGDAERLCVHSKYAMKRPATCPSAIENRQRPHLPSPPPSPNHLAVPRPKAPKRPHTSLGTRDQRRALPLRPHSRGNTAPPSFDQCAWERDLHTPPPRPSSALWLFRKRSPSPPTDSFVARTVAVPSIRTPDVLEWEAEVERFSSASAREAVLNGRRPTSL</sequence>
<evidence type="ECO:0000313" key="3">
    <source>
        <dbReference type="Proteomes" id="UP000383932"/>
    </source>
</evidence>
<keyword evidence="3" id="KW-1185">Reference proteome</keyword>
<comment type="caution">
    <text evidence="2">The sequence shown here is derived from an EMBL/GenBank/DDBJ whole genome shotgun (WGS) entry which is preliminary data.</text>
</comment>
<dbReference type="AlphaFoldDB" id="A0A5N5QGX9"/>
<dbReference type="OrthoDB" id="3230530at2759"/>
<reference evidence="2 3" key="1">
    <citation type="journal article" date="2019" name="Fungal Biol. Biotechnol.">
        <title>Draft genome sequence of fastidious pathogen Ceratobasidium theobromae, which causes vascular-streak dieback in Theobroma cacao.</title>
        <authorList>
            <person name="Ali S.S."/>
            <person name="Asman A."/>
            <person name="Shao J."/>
            <person name="Firmansyah A.P."/>
            <person name="Susilo A.W."/>
            <person name="Rosmana A."/>
            <person name="McMahon P."/>
            <person name="Junaid M."/>
            <person name="Guest D."/>
            <person name="Kheng T.Y."/>
            <person name="Meinhardt L.W."/>
            <person name="Bailey B.A."/>
        </authorList>
    </citation>
    <scope>NUCLEOTIDE SEQUENCE [LARGE SCALE GENOMIC DNA]</scope>
    <source>
        <strain evidence="2 3">CT2</strain>
    </source>
</reference>
<organism evidence="2 3">
    <name type="scientific">Ceratobasidium theobromae</name>
    <dbReference type="NCBI Taxonomy" id="1582974"/>
    <lineage>
        <taxon>Eukaryota</taxon>
        <taxon>Fungi</taxon>
        <taxon>Dikarya</taxon>
        <taxon>Basidiomycota</taxon>
        <taxon>Agaricomycotina</taxon>
        <taxon>Agaricomycetes</taxon>
        <taxon>Cantharellales</taxon>
        <taxon>Ceratobasidiaceae</taxon>
        <taxon>Ceratobasidium</taxon>
    </lineage>
</organism>
<name>A0A5N5QGX9_9AGAM</name>
<evidence type="ECO:0000313" key="2">
    <source>
        <dbReference type="EMBL" id="KAB5590728.1"/>
    </source>
</evidence>
<evidence type="ECO:0000256" key="1">
    <source>
        <dbReference type="SAM" id="MobiDB-lite"/>
    </source>
</evidence>
<proteinExistence type="predicted"/>
<protein>
    <submittedName>
        <fullName evidence="2">Uncharacterized protein</fullName>
    </submittedName>
</protein>